<organism evidence="2 3">
    <name type="scientific">candidate division WS6 bacterium GW2011_GWB1_33_6</name>
    <dbReference type="NCBI Taxonomy" id="1619088"/>
    <lineage>
        <taxon>Bacteria</taxon>
        <taxon>Candidatus Dojkabacteria</taxon>
    </lineage>
</organism>
<dbReference type="InterPro" id="IPR028348">
    <property type="entry name" value="FAD-binding_protein"/>
</dbReference>
<dbReference type="PANTHER" id="PTHR43106:SF1">
    <property type="entry name" value="DEHYDROGENASE-RELATED"/>
    <property type="match status" value="1"/>
</dbReference>
<comment type="caution">
    <text evidence="2">The sequence shown here is derived from an EMBL/GenBank/DDBJ whole genome shotgun (WGS) entry which is preliminary data.</text>
</comment>
<dbReference type="PRINTS" id="PR00368">
    <property type="entry name" value="FADPNR"/>
</dbReference>
<dbReference type="PANTHER" id="PTHR43106">
    <property type="entry name" value="DEHYDROGENASE-RELATED"/>
    <property type="match status" value="1"/>
</dbReference>
<reference evidence="2 3" key="1">
    <citation type="journal article" date="2015" name="Nature">
        <title>rRNA introns, odd ribosomes, and small enigmatic genomes across a large radiation of phyla.</title>
        <authorList>
            <person name="Brown C.T."/>
            <person name="Hug L.A."/>
            <person name="Thomas B.C."/>
            <person name="Sharon I."/>
            <person name="Castelle C.J."/>
            <person name="Singh A."/>
            <person name="Wilkins M.J."/>
            <person name="Williams K.H."/>
            <person name="Banfield J.F."/>
        </authorList>
    </citation>
    <scope>NUCLEOTIDE SEQUENCE [LARGE SCALE GENOMIC DNA]</scope>
</reference>
<dbReference type="EMBL" id="LBPI01000003">
    <property type="protein sequence ID" value="KKP55233.1"/>
    <property type="molecule type" value="Genomic_DNA"/>
</dbReference>
<protein>
    <submittedName>
        <fullName evidence="2">NAD(FAD)-utilizing dehydrogenase</fullName>
    </submittedName>
</protein>
<sequence length="445" mass="49574">MKKYDYLIVGAGPAGLFASYEILKKKQEVKIAIVDLGKRIEDRKPSEVMMGVGGAGTYSDGKLTLTANLSHEKAFHLITKFEYQEILDYVDTIFNDFGVDSEYFPKETEQLKELIAEAEVNDIELVLRKARHVGTDKLKLFVKNFQEYLLSKGVEIIDSTKIDDILLDEKKIKGVITSEGKEIYAEKVLLAPGRINARWLQKLADKYGIKYIYDKVEVGVRVEFPSSIMKRQAETLYETVYRIRTKTYQDIVRTFCSCPNGLVAIEKYENYVCVNGHSNSHHDSRNSNFAFLCEVNLKEPLENSIAYAKSIAELVSLLGGGKPILQSVYDLRDGRRSTWSRLEKSFVQPSLKDVVPGDISMGLPHRIVLNILEGLEILDKVMPGINSGSTLLYAPEVKFRSSKIDTKKNLETSIKGLFVAGDAAGLSGSITGAAVTGIMAGRGMA</sequence>
<proteinExistence type="predicted"/>
<dbReference type="InterPro" id="IPR036188">
    <property type="entry name" value="FAD/NAD-bd_sf"/>
</dbReference>
<dbReference type="PIRSF" id="PIRSF038984">
    <property type="entry name" value="FAD_binding_protein"/>
    <property type="match status" value="1"/>
</dbReference>
<dbReference type="PATRIC" id="fig|1619088.3.peg.178"/>
<gene>
    <name evidence="2" type="ORF">UR47_C0003G0009</name>
</gene>
<dbReference type="InterPro" id="IPR049516">
    <property type="entry name" value="FAD-depend_C"/>
</dbReference>
<dbReference type="Pfam" id="PF21688">
    <property type="entry name" value="FAD-depend_C"/>
    <property type="match status" value="1"/>
</dbReference>
<feature type="domain" description="FAD-dependent protein C-terminal" evidence="1">
    <location>
        <begin position="217"/>
        <end position="397"/>
    </location>
</feature>
<evidence type="ECO:0000313" key="2">
    <source>
        <dbReference type="EMBL" id="KKP55233.1"/>
    </source>
</evidence>
<name>A0A0G0AF88_9BACT</name>
<evidence type="ECO:0000259" key="1">
    <source>
        <dbReference type="Pfam" id="PF21688"/>
    </source>
</evidence>
<dbReference type="AlphaFoldDB" id="A0A0G0AF88"/>
<evidence type="ECO:0000313" key="3">
    <source>
        <dbReference type="Proteomes" id="UP000034488"/>
    </source>
</evidence>
<accession>A0A0G0AF88</accession>
<dbReference type="Proteomes" id="UP000034488">
    <property type="component" value="Unassembled WGS sequence"/>
</dbReference>
<dbReference type="SUPFAM" id="SSF51905">
    <property type="entry name" value="FAD/NAD(P)-binding domain"/>
    <property type="match status" value="1"/>
</dbReference>
<dbReference type="Gene3D" id="3.50.50.60">
    <property type="entry name" value="FAD/NAD(P)-binding domain"/>
    <property type="match status" value="3"/>
</dbReference>